<keyword evidence="2" id="KW-1185">Reference proteome</keyword>
<dbReference type="Proteomes" id="UP001596207">
    <property type="component" value="Unassembled WGS sequence"/>
</dbReference>
<evidence type="ECO:0000313" key="1">
    <source>
        <dbReference type="EMBL" id="MFC5946079.1"/>
    </source>
</evidence>
<organism evidence="1 2">
    <name type="scientific">Micromonospora harpali</name>
    <dbReference type="NCBI Taxonomy" id="1490225"/>
    <lineage>
        <taxon>Bacteria</taxon>
        <taxon>Bacillati</taxon>
        <taxon>Actinomycetota</taxon>
        <taxon>Actinomycetes</taxon>
        <taxon>Micromonosporales</taxon>
        <taxon>Micromonosporaceae</taxon>
        <taxon>Micromonospora</taxon>
    </lineage>
</organism>
<proteinExistence type="predicted"/>
<reference evidence="2" key="1">
    <citation type="journal article" date="2019" name="Int. J. Syst. Evol. Microbiol.">
        <title>The Global Catalogue of Microorganisms (GCM) 10K type strain sequencing project: providing services to taxonomists for standard genome sequencing and annotation.</title>
        <authorList>
            <consortium name="The Broad Institute Genomics Platform"/>
            <consortium name="The Broad Institute Genome Sequencing Center for Infectious Disease"/>
            <person name="Wu L."/>
            <person name="Ma J."/>
        </authorList>
    </citation>
    <scope>NUCLEOTIDE SEQUENCE [LARGE SCALE GENOMIC DNA]</scope>
    <source>
        <strain evidence="2">CGMCC 4.7173</strain>
    </source>
</reference>
<dbReference type="Gene3D" id="3.30.559.30">
    <property type="entry name" value="Nonribosomal peptide synthetase, condensation domain"/>
    <property type="match status" value="1"/>
</dbReference>
<feature type="non-terminal residue" evidence="1">
    <location>
        <position position="89"/>
    </location>
</feature>
<protein>
    <submittedName>
        <fullName evidence="1">Uncharacterized protein</fullName>
    </submittedName>
</protein>
<gene>
    <name evidence="1" type="ORF">ACFPZ4_32055</name>
</gene>
<comment type="caution">
    <text evidence="1">The sequence shown here is derived from an EMBL/GenBank/DDBJ whole genome shotgun (WGS) entry which is preliminary data.</text>
</comment>
<name>A0ABW1I126_9ACTN</name>
<evidence type="ECO:0000313" key="2">
    <source>
        <dbReference type="Proteomes" id="UP001596207"/>
    </source>
</evidence>
<accession>A0ABW1I126</accession>
<dbReference type="EMBL" id="JBHSQQ010000492">
    <property type="protein sequence ID" value="MFC5946079.1"/>
    <property type="molecule type" value="Genomic_DNA"/>
</dbReference>
<sequence length="89" mass="9251">MQSLMTQCQPRIAAARRPDHARHWHGVLAAGADRVGFPEDHAAAPGTPPRPEAVTVPLGDALPDRLADASRGAEAARFVLVAAAVAALL</sequence>
<dbReference type="RefSeq" id="WP_377538945.1">
    <property type="nucleotide sequence ID" value="NZ_JBHSQQ010000492.1"/>
</dbReference>